<dbReference type="Proteomes" id="UP000066284">
    <property type="component" value="Chromosome 1"/>
</dbReference>
<accession>A0A0S4KN00</accession>
<dbReference type="RefSeq" id="WP_158023122.1">
    <property type="nucleotide sequence ID" value="NZ_LN885086.1"/>
</dbReference>
<dbReference type="EMBL" id="LN885086">
    <property type="protein sequence ID" value="CUQ65301.1"/>
    <property type="molecule type" value="Genomic_DNA"/>
</dbReference>
<proteinExistence type="predicted"/>
<keyword evidence="2" id="KW-1185">Reference proteome</keyword>
<evidence type="ECO:0000313" key="1">
    <source>
        <dbReference type="EMBL" id="CUQ65301.1"/>
    </source>
</evidence>
<gene>
    <name evidence="1" type="ORF">NITINOP_0325</name>
</gene>
<sequence length="93" mass="10480">MNRQTPGAEGKIILLFLLRVAQLTRFAALGDNAAMETPETPAETDLPDRRCTWCGVPMKKRLVGGKRFVHYTCPKCIFQHTIKLSPKLVTPER</sequence>
<protein>
    <submittedName>
        <fullName evidence="1">Uncharacterized protein</fullName>
    </submittedName>
</protein>
<evidence type="ECO:0000313" key="2">
    <source>
        <dbReference type="Proteomes" id="UP000066284"/>
    </source>
</evidence>
<name>A0A0S4KN00_9BACT</name>
<dbReference type="OrthoDB" id="9811928at2"/>
<dbReference type="KEGG" id="nio:NITINOP_0325"/>
<organism evidence="1 2">
    <name type="scientific">Candidatus Nitrospira inopinata</name>
    <dbReference type="NCBI Taxonomy" id="1715989"/>
    <lineage>
        <taxon>Bacteria</taxon>
        <taxon>Pseudomonadati</taxon>
        <taxon>Nitrospirota</taxon>
        <taxon>Nitrospiria</taxon>
        <taxon>Nitrospirales</taxon>
        <taxon>Nitrospiraceae</taxon>
        <taxon>Nitrospira</taxon>
    </lineage>
</organism>
<dbReference type="AlphaFoldDB" id="A0A0S4KN00"/>
<reference evidence="2" key="1">
    <citation type="submission" date="2015-09" db="EMBL/GenBank/DDBJ databases">
        <authorList>
            <person name="Daims H."/>
        </authorList>
    </citation>
    <scope>NUCLEOTIDE SEQUENCE [LARGE SCALE GENOMIC DNA]</scope>
</reference>